<dbReference type="OrthoDB" id="447103at2759"/>
<evidence type="ECO:0000313" key="3">
    <source>
        <dbReference type="Proteomes" id="UP000591131"/>
    </source>
</evidence>
<accession>A0A7J6L9K6</accession>
<gene>
    <name evidence="2" type="ORF">FOL47_009263</name>
</gene>
<protein>
    <recommendedName>
        <fullName evidence="4">SCY1-like protein 2</fullName>
    </recommendedName>
</protein>
<evidence type="ECO:0000313" key="2">
    <source>
        <dbReference type="EMBL" id="KAF4655826.1"/>
    </source>
</evidence>
<dbReference type="EMBL" id="JAAPAO010000635">
    <property type="protein sequence ID" value="KAF4655826.1"/>
    <property type="molecule type" value="Genomic_DNA"/>
</dbReference>
<dbReference type="AlphaFoldDB" id="A0A7J6L9K6"/>
<evidence type="ECO:0008006" key="4">
    <source>
        <dbReference type="Google" id="ProtNLM"/>
    </source>
</evidence>
<feature type="compositionally biased region" description="Acidic residues" evidence="1">
    <location>
        <begin position="737"/>
        <end position="746"/>
    </location>
</feature>
<feature type="region of interest" description="Disordered" evidence="1">
    <location>
        <begin position="703"/>
        <end position="746"/>
    </location>
</feature>
<dbReference type="SUPFAM" id="SSF56112">
    <property type="entry name" value="Protein kinase-like (PK-like)"/>
    <property type="match status" value="1"/>
</dbReference>
<dbReference type="PANTHER" id="PTHR12984:SF3">
    <property type="entry name" value="N-TERMINAL KINASE-LIKE PROTEIN"/>
    <property type="match status" value="1"/>
</dbReference>
<comment type="caution">
    <text evidence="2">The sequence shown here is derived from an EMBL/GenBank/DDBJ whole genome shotgun (WGS) entry which is preliminary data.</text>
</comment>
<name>A0A7J6L9K6_PERCH</name>
<evidence type="ECO:0000256" key="1">
    <source>
        <dbReference type="SAM" id="MobiDB-lite"/>
    </source>
</evidence>
<feature type="compositionally biased region" description="Basic and acidic residues" evidence="1">
    <location>
        <begin position="725"/>
        <end position="734"/>
    </location>
</feature>
<feature type="region of interest" description="Disordered" evidence="1">
    <location>
        <begin position="552"/>
        <end position="623"/>
    </location>
</feature>
<dbReference type="SUPFAM" id="SSF48371">
    <property type="entry name" value="ARM repeat"/>
    <property type="match status" value="1"/>
</dbReference>
<dbReference type="PANTHER" id="PTHR12984">
    <property type="entry name" value="SCY1-RELATED S/T PROTEIN KINASE-LIKE"/>
    <property type="match status" value="1"/>
</dbReference>
<dbReference type="Proteomes" id="UP000591131">
    <property type="component" value="Unassembled WGS sequence"/>
</dbReference>
<dbReference type="Gene3D" id="1.25.10.10">
    <property type="entry name" value="Leucine-rich Repeat Variant"/>
    <property type="match status" value="1"/>
</dbReference>
<dbReference type="Gene3D" id="3.30.200.20">
    <property type="entry name" value="Phosphorylase Kinase, domain 1"/>
    <property type="match status" value="1"/>
</dbReference>
<dbReference type="InterPro" id="IPR016024">
    <property type="entry name" value="ARM-type_fold"/>
</dbReference>
<proteinExistence type="predicted"/>
<keyword evidence="3" id="KW-1185">Reference proteome</keyword>
<reference evidence="2 3" key="1">
    <citation type="submission" date="2020-04" db="EMBL/GenBank/DDBJ databases">
        <title>Perkinsus chesapeaki whole genome sequence.</title>
        <authorList>
            <person name="Bogema D.R."/>
        </authorList>
    </citation>
    <scope>NUCLEOTIDE SEQUENCE [LARGE SCALE GENOMIC DNA]</scope>
    <source>
        <strain evidence="2">ATCC PRA-425</strain>
    </source>
</reference>
<dbReference type="InterPro" id="IPR011989">
    <property type="entry name" value="ARM-like"/>
</dbReference>
<dbReference type="InterPro" id="IPR011009">
    <property type="entry name" value="Kinase-like_dom_sf"/>
</dbReference>
<dbReference type="InterPro" id="IPR051177">
    <property type="entry name" value="CIK-Related_Protein"/>
</dbReference>
<sequence>MSGIPPVGNEVTCVPVNPCHYSSIPCILCLDSHQAAAAAGAIGRGSQSSFWDVYEGTSKSDGSEVTALVLLKKHATYAEVNLARNAMNRMRALRHPNVLKVYDAVENDTGIYVVVERCSRLTDLPWRQEDRKQPCVWGLLDDSIVFATILSDLAFLDGFAGLYGFVFRFPPPRSLASVANPSVLDLYGLALVSAYLMNGEVLYKGEGSFNPGEDPAATIPAEFRGAFRSLSLHEVSRARDAGGVVTRLANSGYFKENPQVTILHFLDSQLRLATAAAQDEFFDGESDGGLGADESAAILPKTLPSLPVTMQVTVLLYSLVQVVDDVPRLAAPALVNLTKIGTYLSAEEFKRDLLPTVLKLFSSPDRTIRYRLLCNMEVYVDHMDNKVVENTLYPEISSGFNDSHSAIREQTLKSIVLLAPKLKTSTVTNKVLKNLTKLQGDPEPSIRTNTAICIGKISDYFDPAQKPQILLNAFVTGMKDSFPPCRIACIQALQATASIYNPAELGGKALPLLSLRLVDPSPEVEDAAFEALQPIVKTVRDGMMEARRIAKMKQEEQEDHGEASAVSHGVPGSTANSNGVQSVFGRFGMGMSKSGPTSGRIGDDSHGVYSKIDAMPEGSRPAYTRDDNIEVISTRRKPAPTESTTAVPAAAPKIDLDFDDNLDNVGDDFWGDFDDVPLPEENHTSSHYVPESTDLLGELNGAQETKPVVKKPVEAGTASGVKPTKQKETNRKISEGWGDDFDWDNF</sequence>
<organism evidence="2 3">
    <name type="scientific">Perkinsus chesapeaki</name>
    <name type="common">Clam parasite</name>
    <name type="synonym">Perkinsus andrewsi</name>
    <dbReference type="NCBI Taxonomy" id="330153"/>
    <lineage>
        <taxon>Eukaryota</taxon>
        <taxon>Sar</taxon>
        <taxon>Alveolata</taxon>
        <taxon>Perkinsozoa</taxon>
        <taxon>Perkinsea</taxon>
        <taxon>Perkinsida</taxon>
        <taxon>Perkinsidae</taxon>
        <taxon>Perkinsus</taxon>
    </lineage>
</organism>